<accession>A0A1G8RS68</accession>
<gene>
    <name evidence="1" type="ORF">SAMN05216605_12339</name>
</gene>
<evidence type="ECO:0000313" key="2">
    <source>
        <dbReference type="Proteomes" id="UP000182894"/>
    </source>
</evidence>
<organism evidence="1 2">
    <name type="scientific">Pseudomonas abietaniphila</name>
    <dbReference type="NCBI Taxonomy" id="89065"/>
    <lineage>
        <taxon>Bacteria</taxon>
        <taxon>Pseudomonadati</taxon>
        <taxon>Pseudomonadota</taxon>
        <taxon>Gammaproteobacteria</taxon>
        <taxon>Pseudomonadales</taxon>
        <taxon>Pseudomonadaceae</taxon>
        <taxon>Pseudomonas</taxon>
    </lineage>
</organism>
<protein>
    <submittedName>
        <fullName evidence="1">Uncharacterized protein</fullName>
    </submittedName>
</protein>
<dbReference type="AlphaFoldDB" id="A0A1G8RS68"/>
<dbReference type="EMBL" id="FNCO01000023">
    <property type="protein sequence ID" value="SDJ19808.1"/>
    <property type="molecule type" value="Genomic_DNA"/>
</dbReference>
<evidence type="ECO:0000313" key="1">
    <source>
        <dbReference type="EMBL" id="SDJ19808.1"/>
    </source>
</evidence>
<proteinExistence type="predicted"/>
<keyword evidence="2" id="KW-1185">Reference proteome</keyword>
<name>A0A1G8RS68_9PSED</name>
<dbReference type="Proteomes" id="UP000182894">
    <property type="component" value="Unassembled WGS sequence"/>
</dbReference>
<reference evidence="2" key="1">
    <citation type="submission" date="2016-10" db="EMBL/GenBank/DDBJ databases">
        <authorList>
            <person name="Varghese N."/>
            <person name="Submissions S."/>
        </authorList>
    </citation>
    <scope>NUCLEOTIDE SEQUENCE [LARGE SCALE GENOMIC DNA]</scope>
    <source>
        <strain evidence="2">ATCC 700689</strain>
    </source>
</reference>
<dbReference type="STRING" id="89065.SAMN05216605_12339"/>
<sequence length="106" mass="11708">MSMKPLQINCGLTRQIISECKAHGFEISLLDKDQDISGASDLIDISKSETHVKLRVVAMSSGPYRVTHFKGNVEDTFIILDEPGCSDFCTAAEYVEKIILPEFAIS</sequence>